<feature type="domain" description="Major facilitator superfamily (MFS) profile" evidence="9">
    <location>
        <begin position="16"/>
        <end position="467"/>
    </location>
</feature>
<evidence type="ECO:0000313" key="10">
    <source>
        <dbReference type="EMBL" id="GIH89081.1"/>
    </source>
</evidence>
<protein>
    <submittedName>
        <fullName evidence="10">MFS transporter</fullName>
    </submittedName>
</protein>
<evidence type="ECO:0000256" key="5">
    <source>
        <dbReference type="ARBA" id="ARBA00022989"/>
    </source>
</evidence>
<dbReference type="Pfam" id="PF07690">
    <property type="entry name" value="MFS_1"/>
    <property type="match status" value="1"/>
</dbReference>
<feature type="transmembrane region" description="Helical" evidence="8">
    <location>
        <begin position="397"/>
        <end position="421"/>
    </location>
</feature>
<dbReference type="AlphaFoldDB" id="A0A8J3S695"/>
<dbReference type="EMBL" id="BOOI01000103">
    <property type="protein sequence ID" value="GIH89081.1"/>
    <property type="molecule type" value="Genomic_DNA"/>
</dbReference>
<dbReference type="RefSeq" id="WP_189244059.1">
    <property type="nucleotide sequence ID" value="NZ_BMQP01000071.1"/>
</dbReference>
<name>A0A8J3S695_PLARO</name>
<dbReference type="Gene3D" id="1.20.1720.10">
    <property type="entry name" value="Multidrug resistance protein D"/>
    <property type="match status" value="1"/>
</dbReference>
<keyword evidence="4 8" id="KW-0812">Transmembrane</keyword>
<dbReference type="CDD" id="cd17321">
    <property type="entry name" value="MFS_MMR_MDR_like"/>
    <property type="match status" value="1"/>
</dbReference>
<feature type="transmembrane region" description="Helical" evidence="8">
    <location>
        <begin position="228"/>
        <end position="249"/>
    </location>
</feature>
<keyword evidence="2" id="KW-0813">Transport</keyword>
<evidence type="ECO:0000256" key="6">
    <source>
        <dbReference type="ARBA" id="ARBA00023136"/>
    </source>
</evidence>
<feature type="transmembrane region" description="Helical" evidence="8">
    <location>
        <begin position="82"/>
        <end position="106"/>
    </location>
</feature>
<keyword evidence="6 8" id="KW-0472">Membrane</keyword>
<evidence type="ECO:0000256" key="3">
    <source>
        <dbReference type="ARBA" id="ARBA00022475"/>
    </source>
</evidence>
<dbReference type="InterPro" id="IPR005829">
    <property type="entry name" value="Sugar_transporter_CS"/>
</dbReference>
<feature type="transmembrane region" description="Helical" evidence="8">
    <location>
        <begin position="15"/>
        <end position="38"/>
    </location>
</feature>
<feature type="transmembrane region" description="Helical" evidence="8">
    <location>
        <begin position="112"/>
        <end position="132"/>
    </location>
</feature>
<comment type="caution">
    <text evidence="10">The sequence shown here is derived from an EMBL/GenBank/DDBJ whole genome shotgun (WGS) entry which is preliminary data.</text>
</comment>
<dbReference type="InterPro" id="IPR020846">
    <property type="entry name" value="MFS_dom"/>
</dbReference>
<evidence type="ECO:0000256" key="4">
    <source>
        <dbReference type="ARBA" id="ARBA00022692"/>
    </source>
</evidence>
<feature type="transmembrane region" description="Helical" evidence="8">
    <location>
        <begin position="441"/>
        <end position="460"/>
    </location>
</feature>
<dbReference type="SUPFAM" id="SSF103473">
    <property type="entry name" value="MFS general substrate transporter"/>
    <property type="match status" value="1"/>
</dbReference>
<proteinExistence type="predicted"/>
<feature type="transmembrane region" description="Helical" evidence="8">
    <location>
        <begin position="335"/>
        <end position="355"/>
    </location>
</feature>
<gene>
    <name evidence="10" type="ORF">Pro02_74890</name>
</gene>
<feature type="transmembrane region" description="Helical" evidence="8">
    <location>
        <begin position="303"/>
        <end position="323"/>
    </location>
</feature>
<organism evidence="10 11">
    <name type="scientific">Planobispora rosea</name>
    <dbReference type="NCBI Taxonomy" id="35762"/>
    <lineage>
        <taxon>Bacteria</taxon>
        <taxon>Bacillati</taxon>
        <taxon>Actinomycetota</taxon>
        <taxon>Actinomycetes</taxon>
        <taxon>Streptosporangiales</taxon>
        <taxon>Streptosporangiaceae</taxon>
        <taxon>Planobispora</taxon>
    </lineage>
</organism>
<keyword evidence="3" id="KW-1003">Cell membrane</keyword>
<evidence type="ECO:0000256" key="8">
    <source>
        <dbReference type="SAM" id="Phobius"/>
    </source>
</evidence>
<keyword evidence="11" id="KW-1185">Reference proteome</keyword>
<dbReference type="PROSITE" id="PS00216">
    <property type="entry name" value="SUGAR_TRANSPORT_1"/>
    <property type="match status" value="1"/>
</dbReference>
<feature type="region of interest" description="Disordered" evidence="7">
    <location>
        <begin position="469"/>
        <end position="489"/>
    </location>
</feature>
<feature type="transmembrane region" description="Helical" evidence="8">
    <location>
        <begin position="361"/>
        <end position="385"/>
    </location>
</feature>
<dbReference type="Gene3D" id="1.20.1250.20">
    <property type="entry name" value="MFS general substrate transporter like domains"/>
    <property type="match status" value="1"/>
</dbReference>
<reference evidence="10" key="1">
    <citation type="submission" date="2021-01" db="EMBL/GenBank/DDBJ databases">
        <title>Whole genome shotgun sequence of Planobispora rosea NBRC 15558.</title>
        <authorList>
            <person name="Komaki H."/>
            <person name="Tamura T."/>
        </authorList>
    </citation>
    <scope>NUCLEOTIDE SEQUENCE</scope>
    <source>
        <strain evidence="10">NBRC 15558</strain>
    </source>
</reference>
<sequence>MSAAQSPARGQRPGWSLALLALGHLIISLDFTIIYVALPDIATDVGFTPHTLQWVVTAYAVLYGGFLLLGGRLSDLMGRRRMFVLGMALYGAASVLGGLATAPAVLLAARAVQGLAGAVLFPSVLALVNTAFAEGRERNRALTVWAMAGAGGLTAGSLAGGVLTQVLGWQAVFYVNVPLAAVGAVAAFALLPPDGRVTTGSVDVPGALTGTAGVTLLIFMVTHGSEAGWARAEVIAAAVLAAVLLAAFLRLQVRGRTPLMPLRLFRNRALSGAVVVILVFGLTMQAVPYFLTLYFQDVLGFSALETGLAFLGPTLSITAGNVLSERLIHRFGTRSTLMIGIVANAVGAALLAPGMHADGSVLTVLVGVVVIGLGMGITYEAMWVAAGTGVSAGEQGLASGVASTALQVGTAAGLAVLVAVANHDIAGLSGQALRVASADGMRAAVYILGAVMLTAVLAALRLPGPRTRVAAAASPPVPDPVAADLPPTG</sequence>
<comment type="subcellular location">
    <subcellularLocation>
        <location evidence="1">Cell membrane</location>
        <topology evidence="1">Multi-pass membrane protein</topology>
    </subcellularLocation>
</comment>
<keyword evidence="5 8" id="KW-1133">Transmembrane helix</keyword>
<dbReference type="InterPro" id="IPR011701">
    <property type="entry name" value="MFS"/>
</dbReference>
<dbReference type="Proteomes" id="UP000655044">
    <property type="component" value="Unassembled WGS sequence"/>
</dbReference>
<evidence type="ECO:0000256" key="1">
    <source>
        <dbReference type="ARBA" id="ARBA00004651"/>
    </source>
</evidence>
<dbReference type="GO" id="GO:0022857">
    <property type="term" value="F:transmembrane transporter activity"/>
    <property type="evidence" value="ECO:0007669"/>
    <property type="project" value="InterPro"/>
</dbReference>
<dbReference type="PANTHER" id="PTHR42718:SF46">
    <property type="entry name" value="BLR6921 PROTEIN"/>
    <property type="match status" value="1"/>
</dbReference>
<evidence type="ECO:0000313" key="11">
    <source>
        <dbReference type="Proteomes" id="UP000655044"/>
    </source>
</evidence>
<dbReference type="GO" id="GO:0005886">
    <property type="term" value="C:plasma membrane"/>
    <property type="evidence" value="ECO:0007669"/>
    <property type="project" value="UniProtKB-SubCell"/>
</dbReference>
<evidence type="ECO:0000256" key="7">
    <source>
        <dbReference type="SAM" id="MobiDB-lite"/>
    </source>
</evidence>
<feature type="transmembrane region" description="Helical" evidence="8">
    <location>
        <begin position="173"/>
        <end position="192"/>
    </location>
</feature>
<feature type="transmembrane region" description="Helical" evidence="8">
    <location>
        <begin position="50"/>
        <end position="70"/>
    </location>
</feature>
<dbReference type="PANTHER" id="PTHR42718">
    <property type="entry name" value="MAJOR FACILITATOR SUPERFAMILY MULTIDRUG TRANSPORTER MFSC"/>
    <property type="match status" value="1"/>
</dbReference>
<dbReference type="PROSITE" id="PS50850">
    <property type="entry name" value="MFS"/>
    <property type="match status" value="1"/>
</dbReference>
<dbReference type="InterPro" id="IPR036259">
    <property type="entry name" value="MFS_trans_sf"/>
</dbReference>
<feature type="transmembrane region" description="Helical" evidence="8">
    <location>
        <begin position="204"/>
        <end position="222"/>
    </location>
</feature>
<feature type="transmembrane region" description="Helical" evidence="8">
    <location>
        <begin position="270"/>
        <end position="291"/>
    </location>
</feature>
<evidence type="ECO:0000259" key="9">
    <source>
        <dbReference type="PROSITE" id="PS50850"/>
    </source>
</evidence>
<evidence type="ECO:0000256" key="2">
    <source>
        <dbReference type="ARBA" id="ARBA00022448"/>
    </source>
</evidence>
<accession>A0A8J3S695</accession>
<feature type="transmembrane region" description="Helical" evidence="8">
    <location>
        <begin position="144"/>
        <end position="167"/>
    </location>
</feature>